<evidence type="ECO:0000259" key="2">
    <source>
        <dbReference type="PROSITE" id="PS50110"/>
    </source>
</evidence>
<accession>A0A369UMI3</accession>
<dbReference type="EMBL" id="QQAH01000009">
    <property type="protein sequence ID" value="RDD81741.1"/>
    <property type="molecule type" value="Genomic_DNA"/>
</dbReference>
<dbReference type="PROSITE" id="PS50110">
    <property type="entry name" value="RESPONSE_REGULATORY"/>
    <property type="match status" value="1"/>
</dbReference>
<dbReference type="GO" id="GO:0000160">
    <property type="term" value="P:phosphorelay signal transduction system"/>
    <property type="evidence" value="ECO:0007669"/>
    <property type="project" value="InterPro"/>
</dbReference>
<gene>
    <name evidence="3" type="ORF">DVJ77_11335</name>
</gene>
<dbReference type="AlphaFoldDB" id="A0A369UMI3"/>
<dbReference type="SUPFAM" id="SSF52172">
    <property type="entry name" value="CheY-like"/>
    <property type="match status" value="1"/>
</dbReference>
<feature type="domain" description="Response regulatory" evidence="2">
    <location>
        <begin position="12"/>
        <end position="102"/>
    </location>
</feature>
<proteinExistence type="predicted"/>
<keyword evidence="4" id="KW-1185">Reference proteome</keyword>
<protein>
    <submittedName>
        <fullName evidence="3">Response regulator</fullName>
    </submittedName>
</protein>
<feature type="modified residue" description="4-aspartylphosphate" evidence="1">
    <location>
        <position position="64"/>
    </location>
</feature>
<evidence type="ECO:0000256" key="1">
    <source>
        <dbReference type="PROSITE-ProRule" id="PRU00169"/>
    </source>
</evidence>
<dbReference type="RefSeq" id="WP_162791462.1">
    <property type="nucleotide sequence ID" value="NZ_JBHSPE010000005.1"/>
</dbReference>
<comment type="caution">
    <text evidence="3">The sequence shown here is derived from an EMBL/GenBank/DDBJ whole genome shotgun (WGS) entry which is preliminary data.</text>
</comment>
<name>A0A369UMI3_9GAMM</name>
<evidence type="ECO:0000313" key="4">
    <source>
        <dbReference type="Proteomes" id="UP000253782"/>
    </source>
</evidence>
<sequence length="102" mass="10889">MTITGESIDMVPALIVEDDPEMQRRLVRLLADLLGHDAQVGTAGDIASAKAQFGEHSATLALIDISLLDGISTPPKSGVADSYKLGSTHADSLFFIHDRTDR</sequence>
<dbReference type="InterPro" id="IPR011006">
    <property type="entry name" value="CheY-like_superfamily"/>
</dbReference>
<dbReference type="Gene3D" id="3.40.50.2300">
    <property type="match status" value="1"/>
</dbReference>
<reference evidence="3 4" key="1">
    <citation type="submission" date="2018-07" db="EMBL/GenBank/DDBJ databases">
        <title>Dyella tabacisoli L4-6T, whole genome shotgun sequence.</title>
        <authorList>
            <person name="Zhou X.-K."/>
            <person name="Li W.-J."/>
            <person name="Duan Y.-Q."/>
        </authorList>
    </citation>
    <scope>NUCLEOTIDE SEQUENCE [LARGE SCALE GENOMIC DNA]</scope>
    <source>
        <strain evidence="3 4">L4-6</strain>
    </source>
</reference>
<evidence type="ECO:0000313" key="3">
    <source>
        <dbReference type="EMBL" id="RDD81741.1"/>
    </source>
</evidence>
<dbReference type="Proteomes" id="UP000253782">
    <property type="component" value="Unassembled WGS sequence"/>
</dbReference>
<organism evidence="3 4">
    <name type="scientific">Dyella tabacisoli</name>
    <dbReference type="NCBI Taxonomy" id="2282381"/>
    <lineage>
        <taxon>Bacteria</taxon>
        <taxon>Pseudomonadati</taxon>
        <taxon>Pseudomonadota</taxon>
        <taxon>Gammaproteobacteria</taxon>
        <taxon>Lysobacterales</taxon>
        <taxon>Rhodanobacteraceae</taxon>
        <taxon>Dyella</taxon>
    </lineage>
</organism>
<keyword evidence="1" id="KW-0597">Phosphoprotein</keyword>
<dbReference type="InterPro" id="IPR001789">
    <property type="entry name" value="Sig_transdc_resp-reg_receiver"/>
</dbReference>